<feature type="region of interest" description="Disordered" evidence="4">
    <location>
        <begin position="1"/>
        <end position="34"/>
    </location>
</feature>
<evidence type="ECO:0000256" key="1">
    <source>
        <dbReference type="ARBA" id="ARBA00001947"/>
    </source>
</evidence>
<dbReference type="PANTHER" id="PTHR12756:SF45">
    <property type="entry name" value="CYTOSOLIC CARBOXYPEPTIDASE NNA1"/>
    <property type="match status" value="1"/>
</dbReference>
<dbReference type="Gene3D" id="3.40.630.10">
    <property type="entry name" value="Zn peptidases"/>
    <property type="match status" value="1"/>
</dbReference>
<evidence type="ECO:0000313" key="7">
    <source>
        <dbReference type="Proteomes" id="UP001162131"/>
    </source>
</evidence>
<comment type="cofactor">
    <cofactor evidence="1">
        <name>Zn(2+)</name>
        <dbReference type="ChEBI" id="CHEBI:29105"/>
    </cofactor>
</comment>
<protein>
    <recommendedName>
        <fullName evidence="5">Peptidase M14 domain-containing protein</fullName>
    </recommendedName>
</protein>
<dbReference type="InterPro" id="IPR040626">
    <property type="entry name" value="Pepdidase_M14_N"/>
</dbReference>
<dbReference type="PANTHER" id="PTHR12756">
    <property type="entry name" value="CYTOSOLIC CARBOXYPEPTIDASE"/>
    <property type="match status" value="1"/>
</dbReference>
<feature type="active site" description="Proton donor/acceptor" evidence="3">
    <location>
        <position position="509"/>
    </location>
</feature>
<dbReference type="Pfam" id="PF18027">
    <property type="entry name" value="Pepdidase_M14_N"/>
    <property type="match status" value="1"/>
</dbReference>
<dbReference type="AlphaFoldDB" id="A0AAU9INP1"/>
<evidence type="ECO:0000259" key="5">
    <source>
        <dbReference type="PROSITE" id="PS52035"/>
    </source>
</evidence>
<dbReference type="InterPro" id="IPR050821">
    <property type="entry name" value="Cytosolic_carboxypeptidase"/>
</dbReference>
<dbReference type="EMBL" id="CAJZBQ010000015">
    <property type="protein sequence ID" value="CAG9316415.1"/>
    <property type="molecule type" value="Genomic_DNA"/>
</dbReference>
<organism evidence="6 7">
    <name type="scientific">Blepharisma stoltei</name>
    <dbReference type="NCBI Taxonomy" id="1481888"/>
    <lineage>
        <taxon>Eukaryota</taxon>
        <taxon>Sar</taxon>
        <taxon>Alveolata</taxon>
        <taxon>Ciliophora</taxon>
        <taxon>Postciliodesmatophora</taxon>
        <taxon>Heterotrichea</taxon>
        <taxon>Heterotrichida</taxon>
        <taxon>Blepharismidae</taxon>
        <taxon>Blepharisma</taxon>
    </lineage>
</organism>
<proteinExistence type="inferred from homology"/>
<evidence type="ECO:0000256" key="3">
    <source>
        <dbReference type="PROSITE-ProRule" id="PRU01379"/>
    </source>
</evidence>
<dbReference type="GO" id="GO:0008270">
    <property type="term" value="F:zinc ion binding"/>
    <property type="evidence" value="ECO:0007669"/>
    <property type="project" value="InterPro"/>
</dbReference>
<name>A0AAU9INP1_9CILI</name>
<dbReference type="Pfam" id="PF00246">
    <property type="entry name" value="Peptidase_M14"/>
    <property type="match status" value="1"/>
</dbReference>
<sequence length="609" mass="69627">MEGDATKATDLISYNSKGGVNPQTQILDEDGKGDSFPSPLPLISYYEQRKVQDPSAAKTGTGLPMLNNSPEFIPDVEPYEAVAVPRESILEDCIRRETERLAYQETLLNKVVYDCIDPSPFNQDKEPPANGDLKPFYYPVDPADTTLVFESRFESGNLRRAIQIYEFEYDLILKSDYNTRGNTQWYYFSISNTKANQTYRFNIINMMKPDSLYNAGMKTCVYSTKDAENFHKGWRRDGFDICYYQNNMKKKIGGYYYTLTFAITVTNEKDTVYIAHCYPYTYSDLNKYLNLLLADPKKRNRIRRKTLCQTVAGNSCDVLTITSFLTEAESFRARKGIALFARVHPGETNSSWMMKGLIDYLTGPTLDAKILRDNFIFKIIPMLNPDGVINGSYRCGLAGVDLNRCWAEPSRKLHPTIFNAKAMLKQFCSEAEVVLTCDFHGHSRKKNIFMYGCVGKNGNKEKIFPKLMEKTSEIFSFSDCVFGMQKTKESTARIVIYREMGIINSFTLESSFCGANYGKHADFHFNPEHLQEVGHDFCDAILDFCDPDQIKVRMAIEELDILFPGTEEEEVEEIVEDVVIEEDNGKKKKKKKKVVVKKKVSTTKSKKEK</sequence>
<evidence type="ECO:0000256" key="4">
    <source>
        <dbReference type="SAM" id="MobiDB-lite"/>
    </source>
</evidence>
<comment type="similarity">
    <text evidence="2 3">Belongs to the peptidase M14 family.</text>
</comment>
<feature type="compositionally biased region" description="Polar residues" evidence="4">
    <location>
        <begin position="12"/>
        <end position="26"/>
    </location>
</feature>
<dbReference type="Gene3D" id="2.60.40.3120">
    <property type="match status" value="1"/>
</dbReference>
<evidence type="ECO:0000313" key="6">
    <source>
        <dbReference type="EMBL" id="CAG9316415.1"/>
    </source>
</evidence>
<dbReference type="SUPFAM" id="SSF53187">
    <property type="entry name" value="Zn-dependent exopeptidases"/>
    <property type="match status" value="1"/>
</dbReference>
<dbReference type="PROSITE" id="PS52035">
    <property type="entry name" value="PEPTIDASE_M14"/>
    <property type="match status" value="1"/>
</dbReference>
<reference evidence="6" key="1">
    <citation type="submission" date="2021-09" db="EMBL/GenBank/DDBJ databases">
        <authorList>
            <consortium name="AG Swart"/>
            <person name="Singh M."/>
            <person name="Singh A."/>
            <person name="Seah K."/>
            <person name="Emmerich C."/>
        </authorList>
    </citation>
    <scope>NUCLEOTIDE SEQUENCE</scope>
    <source>
        <strain evidence="6">ATCC30299</strain>
    </source>
</reference>
<feature type="domain" description="Peptidase M14" evidence="5">
    <location>
        <begin position="278"/>
        <end position="548"/>
    </location>
</feature>
<keyword evidence="7" id="KW-1185">Reference proteome</keyword>
<evidence type="ECO:0000256" key="2">
    <source>
        <dbReference type="ARBA" id="ARBA00005988"/>
    </source>
</evidence>
<gene>
    <name evidence="6" type="ORF">BSTOLATCC_MIC15845</name>
</gene>
<comment type="caution">
    <text evidence="6">The sequence shown here is derived from an EMBL/GenBank/DDBJ whole genome shotgun (WGS) entry which is preliminary data.</text>
</comment>
<dbReference type="InterPro" id="IPR000834">
    <property type="entry name" value="Peptidase_M14"/>
</dbReference>
<dbReference type="Proteomes" id="UP001162131">
    <property type="component" value="Unassembled WGS sequence"/>
</dbReference>
<accession>A0AAU9INP1</accession>
<dbReference type="GO" id="GO:0004181">
    <property type="term" value="F:metallocarboxypeptidase activity"/>
    <property type="evidence" value="ECO:0007669"/>
    <property type="project" value="InterPro"/>
</dbReference>
<dbReference type="GO" id="GO:0006508">
    <property type="term" value="P:proteolysis"/>
    <property type="evidence" value="ECO:0007669"/>
    <property type="project" value="InterPro"/>
</dbReference>